<feature type="domain" description="Fe/B12 periplasmic-binding" evidence="7">
    <location>
        <begin position="64"/>
        <end position="332"/>
    </location>
</feature>
<keyword evidence="9" id="KW-1185">Reference proteome</keyword>
<gene>
    <name evidence="8" type="ORF">D5H75_12795</name>
</gene>
<sequence length="336" mass="36121">MKGSPHRRPLGRIVAGLAVAAAAFGLAGCGAGSSGGDKAAEGRGAERTVTHAMGTTKITKPVKRVVALDQSFVDAALALETEVVGYTTYRAVNETLPAYLGESARRYGKAAKPVGPLTQPSLEQVKLLKPDLILSAKVRHEQLYGQLSQIAPTVFSETTGAIWKDNLRLVGRALGKEDLAERKIKEYEARAARIGEAIKAGNGGKAPTISILRFTDEPTVRLYVENSYSGIVLKDAGFVRPAGQPTVKDSIVVDVSPERITDLDAEHIFISTYKDEKNAWEKTRRAFETNPLWGKLKGEKHEVEDLTWMSAVGVHGAHAVLDDLAKIFGVDPARAG</sequence>
<evidence type="ECO:0000256" key="6">
    <source>
        <dbReference type="SAM" id="SignalP"/>
    </source>
</evidence>
<dbReference type="InterPro" id="IPR051313">
    <property type="entry name" value="Bact_iron-sidero_bind"/>
</dbReference>
<dbReference type="PROSITE" id="PS50983">
    <property type="entry name" value="FE_B12_PBP"/>
    <property type="match status" value="1"/>
</dbReference>
<keyword evidence="4 6" id="KW-0732">Signal</keyword>
<name>A0A3A4AZ90_9ACTN</name>
<dbReference type="PANTHER" id="PTHR30532">
    <property type="entry name" value="IRON III DICITRATE-BINDING PERIPLASMIC PROTEIN"/>
    <property type="match status" value="1"/>
</dbReference>
<comment type="caution">
    <text evidence="8">The sequence shown here is derived from an EMBL/GenBank/DDBJ whole genome shotgun (WGS) entry which is preliminary data.</text>
</comment>
<comment type="subcellular location">
    <subcellularLocation>
        <location evidence="1">Cell envelope</location>
    </subcellularLocation>
</comment>
<dbReference type="PROSITE" id="PS51257">
    <property type="entry name" value="PROKAR_LIPOPROTEIN"/>
    <property type="match status" value="1"/>
</dbReference>
<comment type="similarity">
    <text evidence="2">Belongs to the bacterial solute-binding protein 8 family.</text>
</comment>
<dbReference type="RefSeq" id="WP_119927096.1">
    <property type="nucleotide sequence ID" value="NZ_QZEY01000004.1"/>
</dbReference>
<evidence type="ECO:0000313" key="8">
    <source>
        <dbReference type="EMBL" id="RJL32846.1"/>
    </source>
</evidence>
<dbReference type="EMBL" id="QZEY01000004">
    <property type="protein sequence ID" value="RJL32846.1"/>
    <property type="molecule type" value="Genomic_DNA"/>
</dbReference>
<proteinExistence type="inferred from homology"/>
<accession>A0A3A4AZ90</accession>
<feature type="compositionally biased region" description="Basic and acidic residues" evidence="5">
    <location>
        <begin position="38"/>
        <end position="49"/>
    </location>
</feature>
<dbReference type="GO" id="GO:1901678">
    <property type="term" value="P:iron coordination entity transport"/>
    <property type="evidence" value="ECO:0007669"/>
    <property type="project" value="UniProtKB-ARBA"/>
</dbReference>
<dbReference type="SUPFAM" id="SSF53807">
    <property type="entry name" value="Helical backbone' metal receptor"/>
    <property type="match status" value="1"/>
</dbReference>
<evidence type="ECO:0000256" key="5">
    <source>
        <dbReference type="SAM" id="MobiDB-lite"/>
    </source>
</evidence>
<dbReference type="PANTHER" id="PTHR30532:SF21">
    <property type="entry name" value="SIDEROPHORE-BINDING LIPOPROTEIN YFIY-RELATED"/>
    <property type="match status" value="1"/>
</dbReference>
<evidence type="ECO:0000259" key="7">
    <source>
        <dbReference type="PROSITE" id="PS50983"/>
    </source>
</evidence>
<dbReference type="OrthoDB" id="9793175at2"/>
<dbReference type="Gene3D" id="3.40.50.1980">
    <property type="entry name" value="Nitrogenase molybdenum iron protein domain"/>
    <property type="match status" value="2"/>
</dbReference>
<dbReference type="Pfam" id="PF01497">
    <property type="entry name" value="Peripla_BP_2"/>
    <property type="match status" value="1"/>
</dbReference>
<protein>
    <submittedName>
        <fullName evidence="8">Iron-siderophore ABC transporter substrate-binding protein</fullName>
    </submittedName>
</protein>
<dbReference type="AlphaFoldDB" id="A0A3A4AZ90"/>
<dbReference type="GO" id="GO:0030288">
    <property type="term" value="C:outer membrane-bounded periplasmic space"/>
    <property type="evidence" value="ECO:0007669"/>
    <property type="project" value="TreeGrafter"/>
</dbReference>
<evidence type="ECO:0000256" key="4">
    <source>
        <dbReference type="ARBA" id="ARBA00022729"/>
    </source>
</evidence>
<feature type="signal peptide" evidence="6">
    <location>
        <begin position="1"/>
        <end position="27"/>
    </location>
</feature>
<dbReference type="InterPro" id="IPR002491">
    <property type="entry name" value="ABC_transptr_periplasmic_BD"/>
</dbReference>
<evidence type="ECO:0000313" key="9">
    <source>
        <dbReference type="Proteomes" id="UP000265768"/>
    </source>
</evidence>
<keyword evidence="3" id="KW-0813">Transport</keyword>
<feature type="chain" id="PRO_5038558143" evidence="6">
    <location>
        <begin position="28"/>
        <end position="336"/>
    </location>
</feature>
<evidence type="ECO:0000256" key="1">
    <source>
        <dbReference type="ARBA" id="ARBA00004196"/>
    </source>
</evidence>
<dbReference type="CDD" id="cd01146">
    <property type="entry name" value="FhuD"/>
    <property type="match status" value="1"/>
</dbReference>
<reference evidence="8 9" key="1">
    <citation type="submission" date="2018-09" db="EMBL/GenBank/DDBJ databases">
        <title>YIM 75507 draft genome.</title>
        <authorList>
            <person name="Tang S."/>
            <person name="Feng Y."/>
        </authorList>
    </citation>
    <scope>NUCLEOTIDE SEQUENCE [LARGE SCALE GENOMIC DNA]</scope>
    <source>
        <strain evidence="8 9">YIM 75507</strain>
    </source>
</reference>
<dbReference type="Proteomes" id="UP000265768">
    <property type="component" value="Unassembled WGS sequence"/>
</dbReference>
<evidence type="ECO:0000256" key="2">
    <source>
        <dbReference type="ARBA" id="ARBA00008814"/>
    </source>
</evidence>
<organism evidence="8 9">
    <name type="scientific">Bailinhaonella thermotolerans</name>
    <dbReference type="NCBI Taxonomy" id="1070861"/>
    <lineage>
        <taxon>Bacteria</taxon>
        <taxon>Bacillati</taxon>
        <taxon>Actinomycetota</taxon>
        <taxon>Actinomycetes</taxon>
        <taxon>Streptosporangiales</taxon>
        <taxon>Streptosporangiaceae</taxon>
        <taxon>Bailinhaonella</taxon>
    </lineage>
</organism>
<feature type="region of interest" description="Disordered" evidence="5">
    <location>
        <begin position="32"/>
        <end position="52"/>
    </location>
</feature>
<evidence type="ECO:0000256" key="3">
    <source>
        <dbReference type="ARBA" id="ARBA00022448"/>
    </source>
</evidence>